<dbReference type="InterPro" id="IPR012317">
    <property type="entry name" value="Poly(ADP-ribose)pol_cat_dom"/>
</dbReference>
<comment type="similarity">
    <text evidence="12">Belongs to the ARTD/PARP family.</text>
</comment>
<evidence type="ECO:0000313" key="16">
    <source>
        <dbReference type="Proteomes" id="UP001152795"/>
    </source>
</evidence>
<keyword evidence="7" id="KW-0256">Endoplasmic reticulum</keyword>
<dbReference type="GO" id="GO:0003950">
    <property type="term" value="F:NAD+ poly-ADP-ribosyltransferase activity"/>
    <property type="evidence" value="ECO:0007669"/>
    <property type="project" value="UniProtKB-UniRule"/>
</dbReference>
<evidence type="ECO:0000256" key="3">
    <source>
        <dbReference type="ARBA" id="ARBA00022679"/>
    </source>
</evidence>
<dbReference type="GO" id="GO:0006986">
    <property type="term" value="P:response to unfolded protein"/>
    <property type="evidence" value="ECO:0007669"/>
    <property type="project" value="UniProtKB-KW"/>
</dbReference>
<sequence length="321" mass="37043">MEGERYVVDSVLSKVRKDPFAADLQISLFMSALQNYRHDSLVRPFPPGYFHESGEKNTDALKDVANRIPGIKELNKNKLNDVWKLVDWIINVRNMEIERSPTASKFEEITRMTENSTNYHTPSHIFEIKYNEMSNAKFDELRQNMDILYGYHGSRVENFFSILHNGLHAHLNKTSLFGEGTYLSSDLNVSIPYSKFGEGWKHSLLGDKLSCIAVCEIIDHPDVKRSVQGPGHRSRSRAENSEGGDVPERYFVVTNNQLVRVKYIMVYASHSGYRRHFYQSLWVFQHPLASLVIIYVICLLLLGLSRTNGFQQFYKRLGRNS</sequence>
<dbReference type="Gene3D" id="3.90.228.10">
    <property type="match status" value="1"/>
</dbReference>
<evidence type="ECO:0000256" key="5">
    <source>
        <dbReference type="ARBA" id="ARBA00022695"/>
    </source>
</evidence>
<dbReference type="Pfam" id="PF00644">
    <property type="entry name" value="PARP"/>
    <property type="match status" value="1"/>
</dbReference>
<dbReference type="Proteomes" id="UP001152795">
    <property type="component" value="Unassembled WGS sequence"/>
</dbReference>
<dbReference type="EMBL" id="CACRXK020013521">
    <property type="protein sequence ID" value="CAB4025287.1"/>
    <property type="molecule type" value="Genomic_DNA"/>
</dbReference>
<evidence type="ECO:0000256" key="10">
    <source>
        <dbReference type="ARBA" id="ARBA00023136"/>
    </source>
</evidence>
<dbReference type="Pfam" id="PF18084">
    <property type="entry name" value="ARTD15_N"/>
    <property type="match status" value="1"/>
</dbReference>
<keyword evidence="5" id="KW-0548">Nucleotidyltransferase</keyword>
<evidence type="ECO:0000313" key="15">
    <source>
        <dbReference type="EMBL" id="CAB4025287.1"/>
    </source>
</evidence>
<evidence type="ECO:0000256" key="8">
    <source>
        <dbReference type="ARBA" id="ARBA00022989"/>
    </source>
</evidence>
<evidence type="ECO:0000256" key="1">
    <source>
        <dbReference type="ARBA" id="ARBA00004163"/>
    </source>
</evidence>
<dbReference type="OrthoDB" id="19501at2759"/>
<comment type="subunit">
    <text evidence="14">Interacts with KPNB1.</text>
</comment>
<evidence type="ECO:0000256" key="4">
    <source>
        <dbReference type="ARBA" id="ARBA00022692"/>
    </source>
</evidence>
<keyword evidence="10" id="KW-0472">Membrane</keyword>
<dbReference type="PANTHER" id="PTHR21328">
    <property type="entry name" value="POLY ADP-RIBOSE POLYMERASE FAMILY, MEMBER PARP"/>
    <property type="match status" value="1"/>
</dbReference>
<evidence type="ECO:0000256" key="7">
    <source>
        <dbReference type="ARBA" id="ARBA00022824"/>
    </source>
</evidence>
<keyword evidence="9" id="KW-0520">NAD</keyword>
<keyword evidence="4" id="KW-0812">Transmembrane</keyword>
<organism evidence="15 16">
    <name type="scientific">Paramuricea clavata</name>
    <name type="common">Red gorgonian</name>
    <name type="synonym">Violescent sea-whip</name>
    <dbReference type="NCBI Taxonomy" id="317549"/>
    <lineage>
        <taxon>Eukaryota</taxon>
        <taxon>Metazoa</taxon>
        <taxon>Cnidaria</taxon>
        <taxon>Anthozoa</taxon>
        <taxon>Octocorallia</taxon>
        <taxon>Malacalcyonacea</taxon>
        <taxon>Plexauridae</taxon>
        <taxon>Paramuricea</taxon>
    </lineage>
</organism>
<proteinExistence type="inferred from homology"/>
<dbReference type="GO" id="GO:0005789">
    <property type="term" value="C:endoplasmic reticulum membrane"/>
    <property type="evidence" value="ECO:0007669"/>
    <property type="project" value="UniProtKB-SubCell"/>
</dbReference>
<evidence type="ECO:0000256" key="6">
    <source>
        <dbReference type="ARBA" id="ARBA00022765"/>
    </source>
</evidence>
<evidence type="ECO:0000256" key="12">
    <source>
        <dbReference type="ARBA" id="ARBA00024347"/>
    </source>
</evidence>
<keyword evidence="6" id="KW-0013">ADP-ribosylation</keyword>
<keyword evidence="2" id="KW-0328">Glycosyltransferase</keyword>
<dbReference type="InterPro" id="IPR041400">
    <property type="entry name" value="PARP16_N"/>
</dbReference>
<dbReference type="FunFam" id="3.90.228.10:FF:000005">
    <property type="entry name" value="Poly [ADP-ribose] polymerase"/>
    <property type="match status" value="1"/>
</dbReference>
<comment type="function">
    <text evidence="13">Intracellular mono-ADP-ribosyltransferase that plays a role in different processes, such as protein translation and unfolded protein response (UPR), through the mono-ADP-ribosylation of proteins involved in those processes. Acts as an inhibitor of protein translation by catalyzing mono-ADP-ribosylation of ribosomal subunits, such as RPL14 and RPS6, thereby inhibiting polysome assembly and mRNA loading. Mono-ADP-ribosylation of ribosomal subunits is promoted by NMNAT2. Involved in the unfolded protein response (UPR) by ADP-ribosylating and activating EIF2AK3 and ERN1, two important UPR effectors. May also mediate mono-ADP-ribosylation of karyopherin KPNB1 a nuclear import factor. May not modify proteins on arginine or cysteine residues compared to other mono-ADP-ribosyltransferases.</text>
</comment>
<dbReference type="InterPro" id="IPR051838">
    <property type="entry name" value="ARTD_PARP"/>
</dbReference>
<gene>
    <name evidence="15" type="ORF">PACLA_8A033163</name>
</gene>
<dbReference type="GO" id="GO:0016779">
    <property type="term" value="F:nucleotidyltransferase activity"/>
    <property type="evidence" value="ECO:0007669"/>
    <property type="project" value="UniProtKB-KW"/>
</dbReference>
<reference evidence="15" key="1">
    <citation type="submission" date="2020-04" db="EMBL/GenBank/DDBJ databases">
        <authorList>
            <person name="Alioto T."/>
            <person name="Alioto T."/>
            <person name="Gomez Garrido J."/>
        </authorList>
    </citation>
    <scope>NUCLEOTIDE SEQUENCE</scope>
    <source>
        <strain evidence="15">A484AB</strain>
    </source>
</reference>
<dbReference type="PROSITE" id="PS51059">
    <property type="entry name" value="PARP_CATALYTIC"/>
    <property type="match status" value="1"/>
</dbReference>
<keyword evidence="11" id="KW-0834">Unfolded protein response</keyword>
<comment type="caution">
    <text evidence="15">The sequence shown here is derived from an EMBL/GenBank/DDBJ whole genome shotgun (WGS) entry which is preliminary data.</text>
</comment>
<comment type="subcellular location">
    <subcellularLocation>
        <location evidence="1">Endoplasmic reticulum membrane</location>
        <topology evidence="1">Single-pass type IV membrane protein</topology>
    </subcellularLocation>
</comment>
<evidence type="ECO:0000256" key="13">
    <source>
        <dbReference type="ARBA" id="ARBA00056446"/>
    </source>
</evidence>
<keyword evidence="3" id="KW-0808">Transferase</keyword>
<dbReference type="AlphaFoldDB" id="A0A7D9J9U9"/>
<evidence type="ECO:0000256" key="2">
    <source>
        <dbReference type="ARBA" id="ARBA00022676"/>
    </source>
</evidence>
<name>A0A7D9J9U9_PARCT</name>
<accession>A0A7D9J9U9</accession>
<evidence type="ECO:0000256" key="9">
    <source>
        <dbReference type="ARBA" id="ARBA00023027"/>
    </source>
</evidence>
<protein>
    <submittedName>
        <fullName evidence="15">Mono [ADP-ribose] polymerase PARP16-like</fullName>
    </submittedName>
</protein>
<evidence type="ECO:0000256" key="11">
    <source>
        <dbReference type="ARBA" id="ARBA00023230"/>
    </source>
</evidence>
<dbReference type="SUPFAM" id="SSF56399">
    <property type="entry name" value="ADP-ribosylation"/>
    <property type="match status" value="1"/>
</dbReference>
<keyword evidence="16" id="KW-1185">Reference proteome</keyword>
<keyword evidence="8" id="KW-1133">Transmembrane helix</keyword>
<evidence type="ECO:0000256" key="14">
    <source>
        <dbReference type="ARBA" id="ARBA00062100"/>
    </source>
</evidence>